<dbReference type="Proteomes" id="UP000564629">
    <property type="component" value="Unassembled WGS sequence"/>
</dbReference>
<organism evidence="9 11">
    <name type="scientific">Cellulomonas hominis</name>
    <dbReference type="NCBI Taxonomy" id="156981"/>
    <lineage>
        <taxon>Bacteria</taxon>
        <taxon>Bacillati</taxon>
        <taxon>Actinomycetota</taxon>
        <taxon>Actinomycetes</taxon>
        <taxon>Micrococcales</taxon>
        <taxon>Cellulomonadaceae</taxon>
        <taxon>Cellulomonas</taxon>
    </lineage>
</organism>
<keyword evidence="11" id="KW-1185">Reference proteome</keyword>
<evidence type="ECO:0000256" key="5">
    <source>
        <dbReference type="ARBA" id="ARBA00022741"/>
    </source>
</evidence>
<keyword evidence="6 10" id="KW-0067">ATP-binding</keyword>
<dbReference type="PROSITE" id="PS50893">
    <property type="entry name" value="ABC_TRANSPORTER_2"/>
    <property type="match status" value="1"/>
</dbReference>
<keyword evidence="3" id="KW-0813">Transport</keyword>
<reference evidence="10 12" key="2">
    <citation type="submission" date="2020-08" db="EMBL/GenBank/DDBJ databases">
        <title>Sequencing the genomes of 1000 actinobacteria strains.</title>
        <authorList>
            <person name="Klenk H.-P."/>
        </authorList>
    </citation>
    <scope>NUCLEOTIDE SEQUENCE [LARGE SCALE GENOMIC DNA]</scope>
    <source>
        <strain evidence="10 12">DSM 9581</strain>
    </source>
</reference>
<dbReference type="AlphaFoldDB" id="A0A511F7N1"/>
<comment type="subcellular location">
    <subcellularLocation>
        <location evidence="1">Cell membrane</location>
        <topology evidence="1">Peripheral membrane protein</topology>
    </subcellularLocation>
</comment>
<dbReference type="PANTHER" id="PTHR43297">
    <property type="entry name" value="OLIGOPEPTIDE TRANSPORT ATP-BINDING PROTEIN APPD"/>
    <property type="match status" value="1"/>
</dbReference>
<accession>A0A511F7N1</accession>
<keyword evidence="4" id="KW-1003">Cell membrane</keyword>
<dbReference type="InterPro" id="IPR050388">
    <property type="entry name" value="ABC_Ni/Peptide_Import"/>
</dbReference>
<reference evidence="9 11" key="1">
    <citation type="submission" date="2019-07" db="EMBL/GenBank/DDBJ databases">
        <title>Whole genome shotgun sequence of Cellulomonas hominis NBRC 16055.</title>
        <authorList>
            <person name="Hosoyama A."/>
            <person name="Uohara A."/>
            <person name="Ohji S."/>
            <person name="Ichikawa N."/>
        </authorList>
    </citation>
    <scope>NUCLEOTIDE SEQUENCE [LARGE SCALE GENOMIC DNA]</scope>
    <source>
        <strain evidence="9 11">NBRC 16055</strain>
    </source>
</reference>
<dbReference type="Pfam" id="PF00005">
    <property type="entry name" value="ABC_tran"/>
    <property type="match status" value="1"/>
</dbReference>
<dbReference type="GO" id="GO:0016887">
    <property type="term" value="F:ATP hydrolysis activity"/>
    <property type="evidence" value="ECO:0007669"/>
    <property type="project" value="InterPro"/>
</dbReference>
<dbReference type="EMBL" id="BJVQ01000003">
    <property type="protein sequence ID" value="GEL45223.1"/>
    <property type="molecule type" value="Genomic_DNA"/>
</dbReference>
<evidence type="ECO:0000313" key="11">
    <source>
        <dbReference type="Proteomes" id="UP000321723"/>
    </source>
</evidence>
<dbReference type="InterPro" id="IPR003593">
    <property type="entry name" value="AAA+_ATPase"/>
</dbReference>
<dbReference type="PANTHER" id="PTHR43297:SF2">
    <property type="entry name" value="DIPEPTIDE TRANSPORT ATP-BINDING PROTEIN DPPD"/>
    <property type="match status" value="1"/>
</dbReference>
<evidence type="ECO:0000256" key="7">
    <source>
        <dbReference type="ARBA" id="ARBA00023136"/>
    </source>
</evidence>
<keyword evidence="7" id="KW-0472">Membrane</keyword>
<sequence length="279" mass="29251">MTASRPLLSVEDLTVTTSTGRRLLDGVSWSLDAGGRLGVVGESGSGKSLTALAVLGLLPDGMRATGRVVLDGEDLLTLPPRRLARVRGARVAMVFQEPLTALDPLMTVGRQITGPLRLHRGLRGAAARDEAARLARLVHLTDTERILGSYPWQLSGGQRQRVALAMALACEPRVLLADEPTTALDVTVQAEVLDLLDDLVDRTGVALVFVSHDLPVVARVARDLVVMRDGRVVEHTSVGAALAGGDAAYTRELVTAARGVTGLPGAGPGAGAGEERSTR</sequence>
<dbReference type="Gene3D" id="3.40.50.300">
    <property type="entry name" value="P-loop containing nucleotide triphosphate hydrolases"/>
    <property type="match status" value="1"/>
</dbReference>
<dbReference type="RefSeq" id="WP_146832597.1">
    <property type="nucleotide sequence ID" value="NZ_BJVQ01000003.1"/>
</dbReference>
<dbReference type="SUPFAM" id="SSF52540">
    <property type="entry name" value="P-loop containing nucleoside triphosphate hydrolases"/>
    <property type="match status" value="1"/>
</dbReference>
<dbReference type="Proteomes" id="UP000321723">
    <property type="component" value="Unassembled WGS sequence"/>
</dbReference>
<evidence type="ECO:0000256" key="2">
    <source>
        <dbReference type="ARBA" id="ARBA00005417"/>
    </source>
</evidence>
<evidence type="ECO:0000313" key="9">
    <source>
        <dbReference type="EMBL" id="GEL45223.1"/>
    </source>
</evidence>
<dbReference type="PROSITE" id="PS00211">
    <property type="entry name" value="ABC_TRANSPORTER_1"/>
    <property type="match status" value="1"/>
</dbReference>
<dbReference type="GO" id="GO:0005886">
    <property type="term" value="C:plasma membrane"/>
    <property type="evidence" value="ECO:0007669"/>
    <property type="project" value="UniProtKB-SubCell"/>
</dbReference>
<dbReference type="InterPro" id="IPR027417">
    <property type="entry name" value="P-loop_NTPase"/>
</dbReference>
<dbReference type="CDD" id="cd03257">
    <property type="entry name" value="ABC_NikE_OppD_transporters"/>
    <property type="match status" value="1"/>
</dbReference>
<comment type="caution">
    <text evidence="9">The sequence shown here is derived from an EMBL/GenBank/DDBJ whole genome shotgun (WGS) entry which is preliminary data.</text>
</comment>
<dbReference type="EMBL" id="JACHDN010000001">
    <property type="protein sequence ID" value="MBB5473495.1"/>
    <property type="molecule type" value="Genomic_DNA"/>
</dbReference>
<dbReference type="InterPro" id="IPR017871">
    <property type="entry name" value="ABC_transporter-like_CS"/>
</dbReference>
<feature type="domain" description="ABC transporter" evidence="8">
    <location>
        <begin position="8"/>
        <end position="254"/>
    </location>
</feature>
<evidence type="ECO:0000256" key="6">
    <source>
        <dbReference type="ARBA" id="ARBA00022840"/>
    </source>
</evidence>
<dbReference type="OrthoDB" id="3677453at2"/>
<evidence type="ECO:0000313" key="10">
    <source>
        <dbReference type="EMBL" id="MBB5473495.1"/>
    </source>
</evidence>
<dbReference type="GO" id="GO:0005524">
    <property type="term" value="F:ATP binding"/>
    <property type="evidence" value="ECO:0007669"/>
    <property type="project" value="UniProtKB-KW"/>
</dbReference>
<evidence type="ECO:0000259" key="8">
    <source>
        <dbReference type="PROSITE" id="PS50893"/>
    </source>
</evidence>
<evidence type="ECO:0000256" key="3">
    <source>
        <dbReference type="ARBA" id="ARBA00022448"/>
    </source>
</evidence>
<comment type="similarity">
    <text evidence="2">Belongs to the ABC transporter superfamily.</text>
</comment>
<name>A0A511F7N1_9CELL</name>
<protein>
    <submittedName>
        <fullName evidence="10">Peptide/nickel transport system ATP-binding protein</fullName>
    </submittedName>
</protein>
<dbReference type="SMART" id="SM00382">
    <property type="entry name" value="AAA"/>
    <property type="match status" value="1"/>
</dbReference>
<evidence type="ECO:0000256" key="1">
    <source>
        <dbReference type="ARBA" id="ARBA00004202"/>
    </source>
</evidence>
<evidence type="ECO:0000313" key="12">
    <source>
        <dbReference type="Proteomes" id="UP000564629"/>
    </source>
</evidence>
<gene>
    <name evidence="9" type="ORF">CHO01_03390</name>
    <name evidence="10" type="ORF">HNR08_002231</name>
</gene>
<evidence type="ECO:0000256" key="4">
    <source>
        <dbReference type="ARBA" id="ARBA00022475"/>
    </source>
</evidence>
<keyword evidence="5" id="KW-0547">Nucleotide-binding</keyword>
<proteinExistence type="inferred from homology"/>
<dbReference type="InterPro" id="IPR003439">
    <property type="entry name" value="ABC_transporter-like_ATP-bd"/>
</dbReference>